<dbReference type="PROSITE" id="PS50830">
    <property type="entry name" value="TNASE_3"/>
    <property type="match status" value="3"/>
</dbReference>
<dbReference type="PROSITE" id="PS50304">
    <property type="entry name" value="TUDOR"/>
    <property type="match status" value="1"/>
</dbReference>
<keyword evidence="4" id="KW-0677">Repeat</keyword>
<sequence length="772" mass="85800">MSTANTPAAPAQPPQLFKGIVKQALSGDSIIIRGQPKGGPPPERQLNFSNITAPRLARRPGGPGGKADEGKDEPWAWESREFVRKKLVGKEVTFVVDYKVPASGREYGTVYLGKDTETGENVTEDIVREGLAAVRKEGKSDVTKLIELEEQAKSAGRGRWGAIPEVSINPFNHSNAINKHLLGFNCFHYLSFIHIQDIICTASLQAANDKEFVGTVTECVNADALVVRLADGSLKKIFLASIRPPRPSEQGEKGEKEEKVKPKEKPVRPLYEIPFMYEARAYLRKKLIGRKVQVSVDYIQPASQTFPEKICSTVKHEGVNIAEALVSKGYATVARYRQDDDQRASDCRGKGSKGSQGFAWKGHSGAHVVDLSGDAAKSKLFLPYLQRAGKISAVVEYVASGSRLRLYVPRETRLINFSLAGISCPRAGRASGPSGPPVEGEPFGKEALLFTKDLCYQREVEIEVTSIHISGSYFGFLFIDNKNLSVTLVEEGLATVHFSAERTQYNRPLQTAEGNAKGRRAKVWQNYEDTKDEIKPEDDKTERKVDQKPVVVTEITPELHVFVQFTDDGDKLEALMNDLRRELNEKPPMTGAYTPKKGDLCAARYSGDGQWYRARVEKTLPDGEVAVVFIDYGNRENVKGRKCATLPAMPAFPRPPFAKEYALACVNLPTDKFVRADALYAVRHDTADGVFLLNIEYKTGGLDYITLADKTTKEDIAQNLVKEGFLLVDNRKERRLQKLVKDYQAAEKEAKTQQLNIWQYFNITEDDTLDGC</sequence>
<evidence type="ECO:0000256" key="5">
    <source>
        <dbReference type="SAM" id="Coils"/>
    </source>
</evidence>
<proteinExistence type="predicted"/>
<reference evidence="9 10" key="1">
    <citation type="journal article" date="2016" name="Genome Biol. Evol.">
        <title>Gene Family Evolution Reflects Adaptation to Soil Environmental Stressors in the Genome of the Collembolan Orchesella cincta.</title>
        <authorList>
            <person name="Faddeeva-Vakhrusheva A."/>
            <person name="Derks M.F."/>
            <person name="Anvar S.Y."/>
            <person name="Agamennone V."/>
            <person name="Suring W."/>
            <person name="Smit S."/>
            <person name="van Straalen N.M."/>
            <person name="Roelofs D."/>
        </authorList>
    </citation>
    <scope>NUCLEOTIDE SEQUENCE [LARGE SCALE GENOMIC DNA]</scope>
    <source>
        <tissue evidence="9">Mixed pool</tissue>
    </source>
</reference>
<dbReference type="SMART" id="SM00333">
    <property type="entry name" value="TUDOR"/>
    <property type="match status" value="1"/>
</dbReference>
<feature type="domain" description="TNase-like" evidence="8">
    <location>
        <begin position="15"/>
        <end position="162"/>
    </location>
</feature>
<dbReference type="GO" id="GO:0005634">
    <property type="term" value="C:nucleus"/>
    <property type="evidence" value="ECO:0007669"/>
    <property type="project" value="TreeGrafter"/>
</dbReference>
<dbReference type="InterPro" id="IPR047386">
    <property type="entry name" value="Tudor_TDRD11"/>
</dbReference>
<feature type="domain" description="Tudor" evidence="7">
    <location>
        <begin position="594"/>
        <end position="653"/>
    </location>
</feature>
<dbReference type="PANTHER" id="PTHR12302">
    <property type="entry name" value="EBNA2 BINDING PROTEIN P100"/>
    <property type="match status" value="1"/>
</dbReference>
<dbReference type="CDD" id="cd20433">
    <property type="entry name" value="Tudor_TDRD11"/>
    <property type="match status" value="1"/>
</dbReference>
<feature type="coiled-coil region" evidence="5">
    <location>
        <begin position="729"/>
        <end position="756"/>
    </location>
</feature>
<evidence type="ECO:0000313" key="10">
    <source>
        <dbReference type="Proteomes" id="UP000094527"/>
    </source>
</evidence>
<dbReference type="Pfam" id="PF00567">
    <property type="entry name" value="TUDOR"/>
    <property type="match status" value="1"/>
</dbReference>
<dbReference type="GO" id="GO:0031047">
    <property type="term" value="P:regulatory ncRNA-mediated gene silencing"/>
    <property type="evidence" value="ECO:0007669"/>
    <property type="project" value="InterPro"/>
</dbReference>
<dbReference type="InterPro" id="IPR016685">
    <property type="entry name" value="Silence_cplx_Nase-comp_TudorSN"/>
</dbReference>
<evidence type="ECO:0000256" key="3">
    <source>
        <dbReference type="ARBA" id="ARBA00022490"/>
    </source>
</evidence>
<name>A0A1D2N810_ORCCI</name>
<dbReference type="Pfam" id="PF00565">
    <property type="entry name" value="SNase"/>
    <property type="match status" value="4"/>
</dbReference>
<dbReference type="EMBL" id="LJIJ01000156">
    <property type="protein sequence ID" value="ODN01371.1"/>
    <property type="molecule type" value="Genomic_DNA"/>
</dbReference>
<evidence type="ECO:0000256" key="6">
    <source>
        <dbReference type="SAM" id="MobiDB-lite"/>
    </source>
</evidence>
<feature type="non-terminal residue" evidence="9">
    <location>
        <position position="772"/>
    </location>
</feature>
<dbReference type="FunFam" id="2.40.50.90:FF:000001">
    <property type="entry name" value="Staphylococcal nuclease domain-containing protein"/>
    <property type="match status" value="1"/>
</dbReference>
<dbReference type="InterPro" id="IPR002999">
    <property type="entry name" value="Tudor"/>
</dbReference>
<accession>A0A1D2N810</accession>
<dbReference type="FunFam" id="2.40.50.90:FF:000018">
    <property type="entry name" value="Ribonuclease"/>
    <property type="match status" value="1"/>
</dbReference>
<dbReference type="SUPFAM" id="SSF50199">
    <property type="entry name" value="Staphylococcal nuclease"/>
    <property type="match status" value="4"/>
</dbReference>
<keyword evidence="5" id="KW-0175">Coiled coil</keyword>
<dbReference type="FunFam" id="2.30.30.140:FF:000018">
    <property type="entry name" value="Serine/threonine-protein kinase 31"/>
    <property type="match status" value="1"/>
</dbReference>
<comment type="caution">
    <text evidence="9">The sequence shown here is derived from an EMBL/GenBank/DDBJ whole genome shotgun (WGS) entry which is preliminary data.</text>
</comment>
<dbReference type="Proteomes" id="UP000094527">
    <property type="component" value="Unassembled WGS sequence"/>
</dbReference>
<keyword evidence="3" id="KW-0963">Cytoplasm</keyword>
<dbReference type="InterPro" id="IPR016071">
    <property type="entry name" value="Staphylococal_nuclease_OB-fold"/>
</dbReference>
<dbReference type="AlphaFoldDB" id="A0A1D2N810"/>
<dbReference type="GO" id="GO:0005829">
    <property type="term" value="C:cytosol"/>
    <property type="evidence" value="ECO:0007669"/>
    <property type="project" value="TreeGrafter"/>
</dbReference>
<evidence type="ECO:0000256" key="2">
    <source>
        <dbReference type="ARBA" id="ARBA00017230"/>
    </source>
</evidence>
<dbReference type="PIRSF" id="PIRSF017179">
    <property type="entry name" value="RISC-Tudor-SN"/>
    <property type="match status" value="1"/>
</dbReference>
<feature type="domain" description="TNase-like" evidence="8">
    <location>
        <begin position="389"/>
        <end position="526"/>
    </location>
</feature>
<dbReference type="GO" id="GO:0031332">
    <property type="term" value="C:RNAi effector complex"/>
    <property type="evidence" value="ECO:0007669"/>
    <property type="project" value="InterPro"/>
</dbReference>
<dbReference type="GO" id="GO:0006402">
    <property type="term" value="P:mRNA catabolic process"/>
    <property type="evidence" value="ECO:0007669"/>
    <property type="project" value="TreeGrafter"/>
</dbReference>
<dbReference type="GO" id="GO:0004518">
    <property type="term" value="F:nuclease activity"/>
    <property type="evidence" value="ECO:0007669"/>
    <property type="project" value="TreeGrafter"/>
</dbReference>
<evidence type="ECO:0000256" key="1">
    <source>
        <dbReference type="ARBA" id="ARBA00004496"/>
    </source>
</evidence>
<dbReference type="SMART" id="SM00318">
    <property type="entry name" value="SNc"/>
    <property type="match status" value="3"/>
</dbReference>
<feature type="domain" description="TNase-like" evidence="8">
    <location>
        <begin position="210"/>
        <end position="362"/>
    </location>
</feature>
<feature type="region of interest" description="Disordered" evidence="6">
    <location>
        <begin position="28"/>
        <end position="73"/>
    </location>
</feature>
<evidence type="ECO:0000256" key="4">
    <source>
        <dbReference type="ARBA" id="ARBA00022737"/>
    </source>
</evidence>
<evidence type="ECO:0000313" key="9">
    <source>
        <dbReference type="EMBL" id="ODN01371.1"/>
    </source>
</evidence>
<dbReference type="PANTHER" id="PTHR12302:SF2">
    <property type="entry name" value="STAPHYLOCOCCAL NUCLEASE DOMAIN-CONTAINING PROTEIN 1"/>
    <property type="match status" value="1"/>
</dbReference>
<dbReference type="GO" id="GO:0003723">
    <property type="term" value="F:RNA binding"/>
    <property type="evidence" value="ECO:0007669"/>
    <property type="project" value="TreeGrafter"/>
</dbReference>
<gene>
    <name evidence="9" type="ORF">Ocin01_05315</name>
</gene>
<comment type="subcellular location">
    <subcellularLocation>
        <location evidence="1">Cytoplasm</location>
    </subcellularLocation>
</comment>
<dbReference type="OrthoDB" id="10023235at2759"/>
<dbReference type="STRING" id="48709.A0A1D2N810"/>
<evidence type="ECO:0000259" key="7">
    <source>
        <dbReference type="PROSITE" id="PS50304"/>
    </source>
</evidence>
<dbReference type="InterPro" id="IPR035437">
    <property type="entry name" value="SNase_OB-fold_sf"/>
</dbReference>
<protein>
    <recommendedName>
        <fullName evidence="2">Staphylococcal nuclease domain-containing protein 1</fullName>
    </recommendedName>
</protein>
<dbReference type="SUPFAM" id="SSF63748">
    <property type="entry name" value="Tudor/PWWP/MBT"/>
    <property type="match status" value="1"/>
</dbReference>
<keyword evidence="10" id="KW-1185">Reference proteome</keyword>
<dbReference type="Gene3D" id="2.40.50.90">
    <property type="match status" value="4"/>
</dbReference>
<dbReference type="OMA" id="CNLAYIN"/>
<evidence type="ECO:0000259" key="8">
    <source>
        <dbReference type="PROSITE" id="PS50830"/>
    </source>
</evidence>
<organism evidence="9 10">
    <name type="scientific">Orchesella cincta</name>
    <name type="common">Springtail</name>
    <name type="synonym">Podura cincta</name>
    <dbReference type="NCBI Taxonomy" id="48709"/>
    <lineage>
        <taxon>Eukaryota</taxon>
        <taxon>Metazoa</taxon>
        <taxon>Ecdysozoa</taxon>
        <taxon>Arthropoda</taxon>
        <taxon>Hexapoda</taxon>
        <taxon>Collembola</taxon>
        <taxon>Entomobryomorpha</taxon>
        <taxon>Entomobryoidea</taxon>
        <taxon>Orchesellidae</taxon>
        <taxon>Orchesellinae</taxon>
        <taxon>Orchesella</taxon>
    </lineage>
</organism>
<dbReference type="Gene3D" id="2.30.30.140">
    <property type="match status" value="1"/>
</dbReference>